<proteinExistence type="predicted"/>
<name>A0ABS7GJM2_9BACT</name>
<dbReference type="Proteomes" id="UP000812961">
    <property type="component" value="Unassembled WGS sequence"/>
</dbReference>
<dbReference type="NCBIfam" id="NF033551">
    <property type="entry name" value="transpos_IS1182"/>
    <property type="match status" value="1"/>
</dbReference>
<dbReference type="InterPro" id="IPR025668">
    <property type="entry name" value="Tnp_DDE_dom"/>
</dbReference>
<evidence type="ECO:0000313" key="4">
    <source>
        <dbReference type="EMBL" id="MBW8687911.1"/>
    </source>
</evidence>
<keyword evidence="5" id="KW-1185">Reference proteome</keyword>
<reference evidence="4 5" key="1">
    <citation type="submission" date="2021-08" db="EMBL/GenBank/DDBJ databases">
        <title>The genome sequence of Chitinophaga sp. B61.</title>
        <authorList>
            <person name="Zhang X."/>
        </authorList>
    </citation>
    <scope>NUCLEOTIDE SEQUENCE [LARGE SCALE GENOMIC DNA]</scope>
    <source>
        <strain evidence="4 5">B61</strain>
    </source>
</reference>
<dbReference type="Pfam" id="PF05598">
    <property type="entry name" value="DUF772"/>
    <property type="match status" value="1"/>
</dbReference>
<gene>
    <name evidence="4" type="ORF">K1Y79_26465</name>
</gene>
<evidence type="ECO:0000259" key="3">
    <source>
        <dbReference type="Pfam" id="PF13751"/>
    </source>
</evidence>
<dbReference type="PANTHER" id="PTHR33408">
    <property type="entry name" value="TRANSPOSASE"/>
    <property type="match status" value="1"/>
</dbReference>
<feature type="domain" description="Transposase InsH N-terminal" evidence="2">
    <location>
        <begin position="24"/>
        <end position="114"/>
    </location>
</feature>
<feature type="compositionally biased region" description="Polar residues" evidence="1">
    <location>
        <begin position="257"/>
        <end position="268"/>
    </location>
</feature>
<sequence>MAKAKTKQVFKQYSPNQNLLLPPNLEELIDSHHLVRVINGIVDSMDLTTILNSYMGGGTSAYHPRMMIKILLYAYAVKIYTGRRIAKALRQDITFMWLVAYNRPDFRTINNFRSGVLKTTIEELFKQMLDFLLTKEYIKFEHYFCDGSTFEADANRHKMVWNKNAKRYQAATEQKCRDLFKQIDQLNETEQSQYGNKDLEESGTDKQAVTKEQIAMQASKLDQVIETAASKRLKRKATTLKKKLSAHQDSIDKYERQQQISGSRSGYSATDEDATAMKMKNGEVLPGYNILIGSEDQFITGYSVHQKNNDGACFKDHVQQFKQHGGHEPTAIIADSIFGTQQNYEIMDDREIAAYVKFPLYHKERSHKYVENPFRKENFIYDAANDTYICPNNKALRFRYVKTDRNKNGYISFSRLYECESCQGCPFAKDCKGTSNSNRTIKVNQSPEHYKQQARDNLKSELGDELKRKRSIEVETCFGDIKKNQGFRRFHLRGKQKVKAEFGLIAIAHNLRKLHLKVFLSAA</sequence>
<feature type="domain" description="Transposase DDE" evidence="3">
    <location>
        <begin position="389"/>
        <end position="515"/>
    </location>
</feature>
<accession>A0ABS7GJM2</accession>
<dbReference type="PANTHER" id="PTHR33408:SF2">
    <property type="entry name" value="TRANSPOSASE DDE DOMAIN-CONTAINING PROTEIN"/>
    <property type="match status" value="1"/>
</dbReference>
<evidence type="ECO:0000256" key="1">
    <source>
        <dbReference type="SAM" id="MobiDB-lite"/>
    </source>
</evidence>
<evidence type="ECO:0000313" key="5">
    <source>
        <dbReference type="Proteomes" id="UP000812961"/>
    </source>
</evidence>
<protein>
    <submittedName>
        <fullName evidence="4">IS1182 family transposase</fullName>
    </submittedName>
</protein>
<evidence type="ECO:0000259" key="2">
    <source>
        <dbReference type="Pfam" id="PF05598"/>
    </source>
</evidence>
<comment type="caution">
    <text evidence="4">The sequence shown here is derived from an EMBL/GenBank/DDBJ whole genome shotgun (WGS) entry which is preliminary data.</text>
</comment>
<dbReference type="RefSeq" id="WP_220253226.1">
    <property type="nucleotide sequence ID" value="NZ_JAICCF010000005.1"/>
</dbReference>
<feature type="region of interest" description="Disordered" evidence="1">
    <location>
        <begin position="240"/>
        <end position="269"/>
    </location>
</feature>
<organism evidence="4 5">
    <name type="scientific">Chitinophaga rhizophila</name>
    <dbReference type="NCBI Taxonomy" id="2866212"/>
    <lineage>
        <taxon>Bacteria</taxon>
        <taxon>Pseudomonadati</taxon>
        <taxon>Bacteroidota</taxon>
        <taxon>Chitinophagia</taxon>
        <taxon>Chitinophagales</taxon>
        <taxon>Chitinophagaceae</taxon>
        <taxon>Chitinophaga</taxon>
    </lineage>
</organism>
<dbReference type="InterPro" id="IPR047629">
    <property type="entry name" value="IS1182_transpos"/>
</dbReference>
<dbReference type="Pfam" id="PF13751">
    <property type="entry name" value="DDE_Tnp_1_6"/>
    <property type="match status" value="1"/>
</dbReference>
<dbReference type="InterPro" id="IPR008490">
    <property type="entry name" value="Transposase_InsH_N"/>
</dbReference>
<dbReference type="EMBL" id="JAICCF010000005">
    <property type="protein sequence ID" value="MBW8687911.1"/>
    <property type="molecule type" value="Genomic_DNA"/>
</dbReference>